<evidence type="ECO:0000259" key="20">
    <source>
        <dbReference type="Pfam" id="PF17852"/>
    </source>
</evidence>
<feature type="domain" description="Dynein heavy chain hydrolytic ATP-binding dynein motor region" evidence="16">
    <location>
        <begin position="352"/>
        <end position="678"/>
    </location>
</feature>
<dbReference type="Gene3D" id="1.10.8.1220">
    <property type="match status" value="1"/>
</dbReference>
<dbReference type="Pfam" id="PF17852">
    <property type="entry name" value="Dynein_AAA_lid"/>
    <property type="match status" value="1"/>
</dbReference>
<evidence type="ECO:0000256" key="3">
    <source>
        <dbReference type="ARBA" id="ARBA00022490"/>
    </source>
</evidence>
<dbReference type="InterPro" id="IPR026983">
    <property type="entry name" value="DHC"/>
</dbReference>
<dbReference type="GO" id="GO:0005524">
    <property type="term" value="F:ATP binding"/>
    <property type="evidence" value="ECO:0007669"/>
    <property type="project" value="UniProtKB-KW"/>
</dbReference>
<protein>
    <recommendedName>
        <fullName evidence="23">AAA+ ATPase domain-containing protein</fullName>
    </recommendedName>
</protein>
<dbReference type="FunFam" id="3.40.50.300:FF:000049">
    <property type="entry name" value="Dynein, axonemal, heavy chain 5"/>
    <property type="match status" value="1"/>
</dbReference>
<organism evidence="22">
    <name type="scientific">Amphimedon queenslandica</name>
    <name type="common">Sponge</name>
    <dbReference type="NCBI Taxonomy" id="400682"/>
    <lineage>
        <taxon>Eukaryota</taxon>
        <taxon>Metazoa</taxon>
        <taxon>Porifera</taxon>
        <taxon>Demospongiae</taxon>
        <taxon>Heteroscleromorpha</taxon>
        <taxon>Haplosclerida</taxon>
        <taxon>Niphatidae</taxon>
        <taxon>Amphimedon</taxon>
    </lineage>
</organism>
<evidence type="ECO:0000256" key="5">
    <source>
        <dbReference type="ARBA" id="ARBA00022737"/>
    </source>
</evidence>
<dbReference type="GO" id="GO:0007018">
    <property type="term" value="P:microtubule-based movement"/>
    <property type="evidence" value="ECO:0007669"/>
    <property type="project" value="InterPro"/>
</dbReference>
<keyword evidence="3" id="KW-0963">Cytoplasm</keyword>
<dbReference type="Gene3D" id="3.20.180.20">
    <property type="entry name" value="Dynein heavy chain, N-terminal domain 2"/>
    <property type="match status" value="1"/>
</dbReference>
<feature type="domain" description="Dynein heavy chain linker" evidence="15">
    <location>
        <begin position="1"/>
        <end position="217"/>
    </location>
</feature>
<feature type="coiled-coil region" evidence="14">
    <location>
        <begin position="1786"/>
        <end position="1834"/>
    </location>
</feature>
<dbReference type="Pfam" id="PF17857">
    <property type="entry name" value="AAA_lid_1"/>
    <property type="match status" value="1"/>
</dbReference>
<dbReference type="Gene3D" id="3.40.50.300">
    <property type="entry name" value="P-loop containing nucleotide triphosphate hydrolases"/>
    <property type="match status" value="4"/>
</dbReference>
<dbReference type="Pfam" id="PF12781">
    <property type="entry name" value="AAA_9"/>
    <property type="match status" value="1"/>
</dbReference>
<keyword evidence="5" id="KW-0677">Repeat</keyword>
<keyword evidence="7" id="KW-0067">ATP-binding</keyword>
<feature type="domain" description="Dynein heavy chain ATP-binding dynein motor region" evidence="19">
    <location>
        <begin position="1934"/>
        <end position="2151"/>
    </location>
</feature>
<dbReference type="FunFam" id="1.10.8.1220:FF:000001">
    <property type="entry name" value="Dynein axonemal heavy chain 5"/>
    <property type="match status" value="1"/>
</dbReference>
<dbReference type="Gene3D" id="1.10.472.130">
    <property type="match status" value="1"/>
</dbReference>
<dbReference type="InterPro" id="IPR041466">
    <property type="entry name" value="Dynein_AAA5_ext"/>
</dbReference>
<dbReference type="InParanoid" id="A0A1X7TEQ3"/>
<feature type="domain" description="Dynein heavy chain AAA 5 extension" evidence="20">
    <location>
        <begin position="815"/>
        <end position="933"/>
    </location>
</feature>
<dbReference type="eggNOG" id="KOG3595">
    <property type="taxonomic scope" value="Eukaryota"/>
</dbReference>
<dbReference type="InterPro" id="IPR042222">
    <property type="entry name" value="Dynein_2_N"/>
</dbReference>
<dbReference type="FunFam" id="3.40.50.300:FF:002141">
    <property type="entry name" value="Dynein heavy chain"/>
    <property type="match status" value="1"/>
</dbReference>
<evidence type="ECO:0000256" key="13">
    <source>
        <dbReference type="ARBA" id="ARBA00023273"/>
    </source>
</evidence>
<keyword evidence="9 14" id="KW-0175">Coiled coil</keyword>
<keyword evidence="11" id="KW-0505">Motor protein</keyword>
<evidence type="ECO:0000313" key="22">
    <source>
        <dbReference type="EnsemblMetazoa" id="Aqu2.1.13092_001"/>
    </source>
</evidence>
<dbReference type="InterPro" id="IPR013602">
    <property type="entry name" value="Dynein_heavy_linker"/>
</dbReference>
<dbReference type="FunFam" id="1.20.140.100:FF:000001">
    <property type="entry name" value="dynein heavy chain 17, axonemal"/>
    <property type="match status" value="1"/>
</dbReference>
<dbReference type="FunFam" id="3.40.50.300:FF:000945">
    <property type="entry name" value="Dynein axonemal heavy chain 9"/>
    <property type="match status" value="1"/>
</dbReference>
<evidence type="ECO:0000256" key="10">
    <source>
        <dbReference type="ARBA" id="ARBA00023069"/>
    </source>
</evidence>
<evidence type="ECO:0008006" key="23">
    <source>
        <dbReference type="Google" id="ProtNLM"/>
    </source>
</evidence>
<evidence type="ECO:0000256" key="7">
    <source>
        <dbReference type="ARBA" id="ARBA00022840"/>
    </source>
</evidence>
<keyword evidence="8" id="KW-0243">Dynein</keyword>
<dbReference type="InterPro" id="IPR027417">
    <property type="entry name" value="P-loop_NTPase"/>
</dbReference>
<dbReference type="Pfam" id="PF12775">
    <property type="entry name" value="AAA_7"/>
    <property type="match status" value="1"/>
</dbReference>
<dbReference type="Gene3D" id="1.20.920.30">
    <property type="match status" value="1"/>
</dbReference>
<dbReference type="Gene3D" id="6.10.140.1060">
    <property type="match status" value="1"/>
</dbReference>
<dbReference type="FunFam" id="1.10.472.130:FF:000001">
    <property type="entry name" value="Dynein, axonemal, heavy chain 9"/>
    <property type="match status" value="1"/>
</dbReference>
<proteinExistence type="inferred from homology"/>
<dbReference type="STRING" id="400682.A0A1X7TEQ3"/>
<dbReference type="InterPro" id="IPR035699">
    <property type="entry name" value="AAA_6"/>
</dbReference>
<dbReference type="GO" id="GO:0030286">
    <property type="term" value="C:dynein complex"/>
    <property type="evidence" value="ECO:0007669"/>
    <property type="project" value="UniProtKB-KW"/>
</dbReference>
<dbReference type="Pfam" id="PF12780">
    <property type="entry name" value="AAA_8"/>
    <property type="match status" value="1"/>
</dbReference>
<evidence type="ECO:0000259" key="18">
    <source>
        <dbReference type="Pfam" id="PF12780"/>
    </source>
</evidence>
<evidence type="ECO:0000256" key="4">
    <source>
        <dbReference type="ARBA" id="ARBA00022701"/>
    </source>
</evidence>
<accession>A0A1X7TEQ3</accession>
<evidence type="ECO:0000256" key="1">
    <source>
        <dbReference type="ARBA" id="ARBA00004430"/>
    </source>
</evidence>
<evidence type="ECO:0000256" key="6">
    <source>
        <dbReference type="ARBA" id="ARBA00022741"/>
    </source>
</evidence>
<evidence type="ECO:0000256" key="11">
    <source>
        <dbReference type="ARBA" id="ARBA00023175"/>
    </source>
</evidence>
<dbReference type="PANTHER" id="PTHR45703:SF8">
    <property type="entry name" value="DYNEINS HEAVY CHAIN"/>
    <property type="match status" value="1"/>
</dbReference>
<feature type="domain" description="Dynein heavy chain AAA module D4" evidence="18">
    <location>
        <begin position="1292"/>
        <end position="1551"/>
    </location>
</feature>
<dbReference type="GO" id="GO:0051959">
    <property type="term" value="F:dynein light intermediate chain binding"/>
    <property type="evidence" value="ECO:0007669"/>
    <property type="project" value="InterPro"/>
</dbReference>
<dbReference type="PANTHER" id="PTHR45703">
    <property type="entry name" value="DYNEIN HEAVY CHAIN"/>
    <property type="match status" value="1"/>
</dbReference>
<evidence type="ECO:0000256" key="12">
    <source>
        <dbReference type="ARBA" id="ARBA00023212"/>
    </source>
</evidence>
<evidence type="ECO:0000256" key="14">
    <source>
        <dbReference type="SAM" id="Coils"/>
    </source>
</evidence>
<evidence type="ECO:0000259" key="16">
    <source>
        <dbReference type="Pfam" id="PF12774"/>
    </source>
</evidence>
<keyword evidence="10" id="KW-0969">Cilium</keyword>
<feature type="domain" description="Dynein heavy chain coiled coil stalk" evidence="17">
    <location>
        <begin position="1564"/>
        <end position="1907"/>
    </location>
</feature>
<dbReference type="Pfam" id="PF12774">
    <property type="entry name" value="AAA_6"/>
    <property type="match status" value="1"/>
</dbReference>
<name>A0A1X7TEQ3_AMPQE</name>
<dbReference type="Pfam" id="PF08393">
    <property type="entry name" value="DHC_N2"/>
    <property type="match status" value="1"/>
</dbReference>
<dbReference type="GO" id="GO:0005874">
    <property type="term" value="C:microtubule"/>
    <property type="evidence" value="ECO:0007669"/>
    <property type="project" value="UniProtKB-KW"/>
</dbReference>
<evidence type="ECO:0000256" key="9">
    <source>
        <dbReference type="ARBA" id="ARBA00023054"/>
    </source>
</evidence>
<keyword evidence="12" id="KW-0206">Cytoskeleton</keyword>
<dbReference type="Gene3D" id="1.10.8.710">
    <property type="match status" value="1"/>
</dbReference>
<comment type="similarity">
    <text evidence="2">Belongs to the dynein heavy chain family.</text>
</comment>
<dbReference type="SUPFAM" id="SSF52540">
    <property type="entry name" value="P-loop containing nucleoside triphosphate hydrolases"/>
    <property type="match status" value="4"/>
</dbReference>
<dbReference type="Gene3D" id="1.20.58.1120">
    <property type="match status" value="1"/>
</dbReference>
<dbReference type="InterPro" id="IPR041589">
    <property type="entry name" value="DNAH3_AAA_lid_1"/>
</dbReference>
<dbReference type="EnsemblMetazoa" id="Aqu2.1.13092_001">
    <property type="protein sequence ID" value="Aqu2.1.13092_001"/>
    <property type="gene ID" value="Aqu2.1.13092"/>
</dbReference>
<dbReference type="Gene3D" id="1.20.140.100">
    <property type="entry name" value="Dynein heavy chain, N-terminal domain 2"/>
    <property type="match status" value="1"/>
</dbReference>
<evidence type="ECO:0000259" key="19">
    <source>
        <dbReference type="Pfam" id="PF12781"/>
    </source>
</evidence>
<keyword evidence="13" id="KW-0966">Cell projection</keyword>
<dbReference type="Gene3D" id="1.20.920.20">
    <property type="match status" value="1"/>
</dbReference>
<feature type="coiled-coil region" evidence="14">
    <location>
        <begin position="1556"/>
        <end position="1607"/>
    </location>
</feature>
<dbReference type="OrthoDB" id="447173at2759"/>
<dbReference type="FunFam" id="3.40.50.300:FF:000219">
    <property type="entry name" value="Dynein axonemal heavy chain 17"/>
    <property type="match status" value="1"/>
</dbReference>
<dbReference type="GO" id="GO:0005930">
    <property type="term" value="C:axoneme"/>
    <property type="evidence" value="ECO:0007669"/>
    <property type="project" value="UniProtKB-SubCell"/>
</dbReference>
<reference evidence="22" key="1">
    <citation type="submission" date="2017-05" db="UniProtKB">
        <authorList>
            <consortium name="EnsemblMetazoa"/>
        </authorList>
    </citation>
    <scope>IDENTIFICATION</scope>
</reference>
<keyword evidence="4" id="KW-0493">Microtubule</keyword>
<dbReference type="FunFam" id="1.20.920.30:FF:000003">
    <property type="entry name" value="Dynein axonemal heavy chain 17"/>
    <property type="match status" value="1"/>
</dbReference>
<dbReference type="InterPro" id="IPR035706">
    <property type="entry name" value="AAA_9"/>
</dbReference>
<evidence type="ECO:0000259" key="21">
    <source>
        <dbReference type="Pfam" id="PF17857"/>
    </source>
</evidence>
<keyword evidence="6" id="KW-0547">Nucleotide-binding</keyword>
<sequence>MMTSKFVGYFSESVSDWQKKLSNADSVITIWMEVQRTWSHLESIFIGSEDIRAQLPEHSKTFDTIDSDFKRSLEEVALTPNVVKATNRPGLYDELEDIQKRLSVCEKALAEYLETKRLAFPRFYFISSADLLDILSKGNQPTQVAHHLSKLFDSMAKLKFKTDASGVESPDITVGMYSKDGEYVDFDEPCVLSGQVELWLNKLLDRMQATVRHEFSESVVAYEDKPREQWLFEFPAQVALAGTQIWWTTEVNISFARLEEGYENALKDYYKKQVSQLNTLINLLLGDLSKGDRQKIMTICTIDVHARDVVAKLISQKIESSQAFLWLSQLRHRWDENLRHCFANICDAQFQYTYEYLGNTPRLVITPLTDRCYITLTQSLHLTMSGAPAGPAGTGKTETTKDLGRALGMMVYVFNCSEQMDYKSCGNIYKGLAQTGAWGCFDEFNRISVEVLSVVAVQVKSIQDAIKMKKEKFFFDDVEIKITPTVGLFITMNPGYAGRTELPENLKALFRPCAMVVPDFELIAEIMLVAEGFIDARILARKFLTLYTLCKELLSKQDHYDWGLRAIKSVLVVAGSLKRGDRGRPEDQVLMRALRDFNTPKIVTDDVPIFMGLIGDLFPALDVPRKRDMDFEACVKQSVLDLGLQAEDGFVLKVVQLEELIHVRHSVFVIGNAGTGKSKILRSLNRTYQNMKKKPLWQDLNPKAVTNDELFGYINPATREWKDGLFSCIMRDLANISNESPKWIVLDGDIDPMWIESLNTVMDDNKVLTLASNERVPLTPSMRLMFEIGHLKAATPATSWIDKREVQSEKANLTILFDRYIPPCLETLRHRFKKITPVSESSMIQTLCYLLEALLTPENTPPDSNKEVYEIYFVFAAVWAFGGAMFQDQLIDYRVEFSKWWVSEFKNIKFPSQGTVFDYFLDPETKKWAPWSDKVPNFNYDSDIPLQSMLVHTLETVRYRYFLDLLITNGRPVMLVGNAGCGKTVLINDKLNSLDENMMVTMIPFNYYTTSLMLQHVMEKPLEKKAGRNYGPPGNKKLIYFIDDMNMPVVDTYGTVQPHTLIRQHLDYSHWYDRNKLILKEVHNVQYISCMNPTSGSFTINSRLQRHFSVFALSFPATEALRTIYQSILMGHLTSSGFPVSIQRISEKIVSGALTLHNKIATSFLPTAVKFHYIFNLRDLSNVFQGVLFAGPDCVKTPMDFVRVWLHEASRVYGDKFIDDKDISTFNKLKFDIAKQSFDDLDDEALKAEPLIYCHFATGIGEPKYMPITAWPTLNKILEEALDSYNEINAVMNLVLFEAAMQHICRISRILESPRGNALLVGVGGSGKQSLTRLAGSVAGLEVFQIQLRKGYSVTDLRTDLAQLYIKAGLKSVGTIFLLTDAQIPDEKFLVLINDLLASGEIPGLFADDELENIISGLRNEVKGAGIQDTRENIWRFFIDRVRRQLKVVLCFSPVGTTLRVRGRKFPAVVSCTCIDWFHEWPQEALISVSSRFLSEVELITPAVRQSISLFMSYVHTSVNDMSKQYLANERRYNYTTPKSFLELINLYRNLLSKKHSELLRNMERLEGGLEKLKSTSAQVDDLKEKLAAQEVELKQKNDDADALIKRVGIEQEKVGKEKDFADGEEKKVAKFAEEVSKKQHDCEQDLARAEPALAAASEALNTLNKANLTELKSFGKPPPIVVKVIGAVMVLTAPSNKIPKDTSWNAGKNYMGKLDQFLDMLIHFDKENIQDANRKAVEPYLQDKEFDPDFVRAKSAAAAGLCAWVINIVNFYEVFCDVEPKRKALATANADLAAAQEKLSKIKAKIKELDDNLSELTREFEEATAAKLKCQQEAESTATIIGLANRLVNGLASEKVRWAESVEKMKEEEKTLAGDVLMTASYISYVGCFGRSYRIDLLEGKWIPFLGTLNPTIPRTEGLDVLALLTDAATVAMWNNENLPNDRMSIENATILTNAERWPLMIDPQLQGVKWIKTREAENLKVVRLGNKGYLDSIESAVSNGDCLLLENIGENVDPVLDPLLGRLTIKKGRYIKMGDKEVEYHPSFRMILQTNLANPHYKPEMQAQATLINFTVTRDGLEDQLLAEVVAKERPDLEKTKAELTRQQNEFKIKLKELEDSLLSRLSSAGGNFLGDTSLVENLEITKRTVAEIEIKVAEAKVTEKKINEARESYRPAAARASILYFILNDLCKINPIYQFSLKAFNVVFHNAIDRTEPADDVKQRVLNLIDSITYLVFMYTTRGLFERDKLIFTSQVTFQSSVSQGVL</sequence>
<dbReference type="InterPro" id="IPR024317">
    <property type="entry name" value="Dynein_heavy_chain_D4_dom"/>
</dbReference>
<dbReference type="InterPro" id="IPR024743">
    <property type="entry name" value="Dynein_HC_stalk"/>
</dbReference>
<comment type="subcellular location">
    <subcellularLocation>
        <location evidence="1">Cytoplasm</location>
        <location evidence="1">Cytoskeleton</location>
        <location evidence="1">Cilium axoneme</location>
    </subcellularLocation>
</comment>
<evidence type="ECO:0000256" key="2">
    <source>
        <dbReference type="ARBA" id="ARBA00008887"/>
    </source>
</evidence>
<evidence type="ECO:0000259" key="15">
    <source>
        <dbReference type="Pfam" id="PF08393"/>
    </source>
</evidence>
<dbReference type="InterPro" id="IPR043157">
    <property type="entry name" value="Dynein_AAA1S"/>
</dbReference>
<dbReference type="InterPro" id="IPR042228">
    <property type="entry name" value="Dynein_linker_3"/>
</dbReference>
<dbReference type="FunFam" id="1.20.920.20:FF:000003">
    <property type="entry name" value="Dynein axonemal heavy chain 17"/>
    <property type="match status" value="1"/>
</dbReference>
<dbReference type="FunFam" id="1.10.8.710:FF:000002">
    <property type="entry name" value="dynein heavy chain 17, axonemal"/>
    <property type="match status" value="1"/>
</dbReference>
<feature type="domain" description="Dynein heavy chain 3 AAA+ lid" evidence="21">
    <location>
        <begin position="1150"/>
        <end position="1246"/>
    </location>
</feature>
<dbReference type="GO" id="GO:0045505">
    <property type="term" value="F:dynein intermediate chain binding"/>
    <property type="evidence" value="ECO:0007669"/>
    <property type="project" value="InterPro"/>
</dbReference>
<dbReference type="Pfam" id="PF12777">
    <property type="entry name" value="MT"/>
    <property type="match status" value="1"/>
</dbReference>
<evidence type="ECO:0000256" key="8">
    <source>
        <dbReference type="ARBA" id="ARBA00023017"/>
    </source>
</evidence>
<dbReference type="FunFam" id="1.20.58.1120:FF:000002">
    <property type="entry name" value="Dynein heavy chain 9, axonemal"/>
    <property type="match status" value="1"/>
</dbReference>
<evidence type="ECO:0000259" key="17">
    <source>
        <dbReference type="Pfam" id="PF12777"/>
    </source>
</evidence>
<dbReference type="GO" id="GO:0097729">
    <property type="term" value="C:9+2 motile cilium"/>
    <property type="evidence" value="ECO:0007669"/>
    <property type="project" value="UniProtKB-ARBA"/>
</dbReference>
<dbReference type="FunFam" id="3.20.180.20:FF:000001">
    <property type="entry name" value="Dynein axonemal heavy chain 5"/>
    <property type="match status" value="1"/>
</dbReference>